<dbReference type="EMBL" id="JANPWB010000013">
    <property type="protein sequence ID" value="KAJ1110708.1"/>
    <property type="molecule type" value="Genomic_DNA"/>
</dbReference>
<reference evidence="3" key="1">
    <citation type="journal article" date="2022" name="bioRxiv">
        <title>Sequencing and chromosome-scale assembly of the giantPleurodeles waltlgenome.</title>
        <authorList>
            <person name="Brown T."/>
            <person name="Elewa A."/>
            <person name="Iarovenko S."/>
            <person name="Subramanian E."/>
            <person name="Araus A.J."/>
            <person name="Petzold A."/>
            <person name="Susuki M."/>
            <person name="Suzuki K.-i.T."/>
            <person name="Hayashi T."/>
            <person name="Toyoda A."/>
            <person name="Oliveira C."/>
            <person name="Osipova E."/>
            <person name="Leigh N.D."/>
            <person name="Simon A."/>
            <person name="Yun M.H."/>
        </authorList>
    </citation>
    <scope>NUCLEOTIDE SEQUENCE</scope>
    <source>
        <strain evidence="3">20211129_DDA</strain>
        <tissue evidence="3">Liver</tissue>
    </source>
</reference>
<name>A0AAV7N3U4_PLEWA</name>
<evidence type="ECO:0000313" key="4">
    <source>
        <dbReference type="Proteomes" id="UP001066276"/>
    </source>
</evidence>
<dbReference type="Gene3D" id="3.30.70.1820">
    <property type="entry name" value="L1 transposable element, RRM domain"/>
    <property type="match status" value="1"/>
</dbReference>
<keyword evidence="4" id="KW-1185">Reference proteome</keyword>
<feature type="region of interest" description="Disordered" evidence="1">
    <location>
        <begin position="20"/>
        <end position="39"/>
    </location>
</feature>
<dbReference type="AlphaFoldDB" id="A0AAV7N3U4"/>
<proteinExistence type="predicted"/>
<protein>
    <submittedName>
        <fullName evidence="3">Uncharacterized protein</fullName>
    </submittedName>
</protein>
<keyword evidence="2" id="KW-0732">Signal</keyword>
<dbReference type="Proteomes" id="UP001066276">
    <property type="component" value="Chromosome 9"/>
</dbReference>
<feature type="signal peptide" evidence="2">
    <location>
        <begin position="1"/>
        <end position="16"/>
    </location>
</feature>
<evidence type="ECO:0000313" key="3">
    <source>
        <dbReference type="EMBL" id="KAJ1110708.1"/>
    </source>
</evidence>
<sequence>MLIVAVSTLCLSVVHPKNRESGTGPQAAGYHGPRQGPGLRHRKVHQALVTPRRPGAPPRAIIARILIYKDRDCILHAACEMDTARFENHRIFIYPDDTTRVLVSRKSQGLMLYVAVCSPMEHFVRGHIPFLDTPEDLWRWLEAWGKVPKERDGSWQVGTGSARRAHSRNWRSCEESVAG</sequence>
<comment type="caution">
    <text evidence="3">The sequence shown here is derived from an EMBL/GenBank/DDBJ whole genome shotgun (WGS) entry which is preliminary data.</text>
</comment>
<evidence type="ECO:0000256" key="2">
    <source>
        <dbReference type="SAM" id="SignalP"/>
    </source>
</evidence>
<gene>
    <name evidence="3" type="ORF">NDU88_008056</name>
</gene>
<organism evidence="3 4">
    <name type="scientific">Pleurodeles waltl</name>
    <name type="common">Iberian ribbed newt</name>
    <dbReference type="NCBI Taxonomy" id="8319"/>
    <lineage>
        <taxon>Eukaryota</taxon>
        <taxon>Metazoa</taxon>
        <taxon>Chordata</taxon>
        <taxon>Craniata</taxon>
        <taxon>Vertebrata</taxon>
        <taxon>Euteleostomi</taxon>
        <taxon>Amphibia</taxon>
        <taxon>Batrachia</taxon>
        <taxon>Caudata</taxon>
        <taxon>Salamandroidea</taxon>
        <taxon>Salamandridae</taxon>
        <taxon>Pleurodelinae</taxon>
        <taxon>Pleurodeles</taxon>
    </lineage>
</organism>
<feature type="chain" id="PRO_5043630765" evidence="2">
    <location>
        <begin position="17"/>
        <end position="179"/>
    </location>
</feature>
<accession>A0AAV7N3U4</accession>
<evidence type="ECO:0000256" key="1">
    <source>
        <dbReference type="SAM" id="MobiDB-lite"/>
    </source>
</evidence>